<protein>
    <submittedName>
        <fullName evidence="2">Uncharacterized protein</fullName>
    </submittedName>
</protein>
<proteinExistence type="predicted"/>
<keyword evidence="1" id="KW-1133">Transmembrane helix</keyword>
<evidence type="ECO:0000313" key="3">
    <source>
        <dbReference type="Proteomes" id="UP000198762"/>
    </source>
</evidence>
<reference evidence="3" key="1">
    <citation type="submission" date="2016-10" db="EMBL/GenBank/DDBJ databases">
        <authorList>
            <person name="Varghese N."/>
            <person name="Submissions S."/>
        </authorList>
    </citation>
    <scope>NUCLEOTIDE SEQUENCE [LARGE SCALE GENOMIC DNA]</scope>
    <source>
        <strain evidence="3">CGMCC 1.6489</strain>
    </source>
</reference>
<keyword evidence="3" id="KW-1185">Reference proteome</keyword>
<evidence type="ECO:0000256" key="1">
    <source>
        <dbReference type="SAM" id="Phobius"/>
    </source>
</evidence>
<dbReference type="OrthoDB" id="6388776at2"/>
<organism evidence="2 3">
    <name type="scientific">Marinobacter segnicrescens</name>
    <dbReference type="NCBI Taxonomy" id="430453"/>
    <lineage>
        <taxon>Bacteria</taxon>
        <taxon>Pseudomonadati</taxon>
        <taxon>Pseudomonadota</taxon>
        <taxon>Gammaproteobacteria</taxon>
        <taxon>Pseudomonadales</taxon>
        <taxon>Marinobacteraceae</taxon>
        <taxon>Marinobacter</taxon>
    </lineage>
</organism>
<dbReference type="RefSeq" id="WP_143066554.1">
    <property type="nucleotide sequence ID" value="NZ_FOHZ01000001.1"/>
</dbReference>
<dbReference type="STRING" id="430453.SAMN04487962_101513"/>
<dbReference type="Proteomes" id="UP000198762">
    <property type="component" value="Unassembled WGS sequence"/>
</dbReference>
<gene>
    <name evidence="2" type="ORF">SAMN04487962_101513</name>
</gene>
<name>A0A1H9Z8Q4_9GAMM</name>
<sequence length="102" mass="11716">MLLAMLSMLLLRITLTYRLKKKLKPTGEYWRTGTLDLDFGNTVLFALVCTLPFAQRSDFYKAVYPDLDIKAFANPFETVLAYSMVTGFAVFFIVGPFYYIFA</sequence>
<keyword evidence="1" id="KW-0472">Membrane</keyword>
<dbReference type="EMBL" id="FOHZ01000001">
    <property type="protein sequence ID" value="SES77712.1"/>
    <property type="molecule type" value="Genomic_DNA"/>
</dbReference>
<feature type="transmembrane region" description="Helical" evidence="1">
    <location>
        <begin position="79"/>
        <end position="101"/>
    </location>
</feature>
<keyword evidence="1" id="KW-0812">Transmembrane</keyword>
<accession>A0A1H9Z8Q4</accession>
<evidence type="ECO:0000313" key="2">
    <source>
        <dbReference type="EMBL" id="SES77712.1"/>
    </source>
</evidence>
<dbReference type="AlphaFoldDB" id="A0A1H9Z8Q4"/>